<dbReference type="InParanoid" id="D7FUN8"/>
<feature type="compositionally biased region" description="Gly residues" evidence="1">
    <location>
        <begin position="102"/>
        <end position="114"/>
    </location>
</feature>
<feature type="region of interest" description="Disordered" evidence="1">
    <location>
        <begin position="365"/>
        <end position="398"/>
    </location>
</feature>
<sequence>MELSDDERIGLVGFLSEHVSKKQLEMVEHKAWNCLKDDADHKILKGIRKLVFVRMDSPESMSQSNFNTLINRRLGIPPGQQQQQGGSANAANSSTPNHAGRASGGGGGSRGGPAQGANHSGAVNGSPNPASGGSGGGGGSGSGQGSAQGASRVGASNGSPSPAGGGSRSRGGDSAQAPIHVSAVELEDTDDEEEGDTVSEHDQNDDNGGDSDGGDTDLEDTPAAKYEEHKCGFLQRRRWKVKEFEPPGEPPGNGYWVDASSEDDGIVLFRMSKPGDLERAKPRPAPTYITNNPYCTDAPKAAYVKRLTMYGLLKVVGVSSQGGIWRAPDAEIERVLKKDPRVPSDMFGMSGDAYVKVMGEAFRRHQEERDEIQREAEEESEDEVAAPQGKRCRVDFNS</sequence>
<feature type="compositionally biased region" description="Low complexity" evidence="1">
    <location>
        <begin position="147"/>
        <end position="162"/>
    </location>
</feature>
<dbReference type="AlphaFoldDB" id="D7FUN8"/>
<evidence type="ECO:0000313" key="3">
    <source>
        <dbReference type="Proteomes" id="UP000002630"/>
    </source>
</evidence>
<dbReference type="EMBL" id="FN649752">
    <property type="protein sequence ID" value="CBJ31682.1"/>
    <property type="molecule type" value="Genomic_DNA"/>
</dbReference>
<feature type="compositionally biased region" description="Low complexity" evidence="1">
    <location>
        <begin position="77"/>
        <end position="101"/>
    </location>
</feature>
<dbReference type="OrthoDB" id="10403073at2759"/>
<dbReference type="EMBL" id="FN648458">
    <property type="protein sequence ID" value="CBJ31682.1"/>
    <property type="molecule type" value="Genomic_DNA"/>
</dbReference>
<feature type="compositionally biased region" description="Acidic residues" evidence="1">
    <location>
        <begin position="205"/>
        <end position="220"/>
    </location>
</feature>
<accession>D7FUN8</accession>
<feature type="compositionally biased region" description="Basic and acidic residues" evidence="1">
    <location>
        <begin position="365"/>
        <end position="375"/>
    </location>
</feature>
<dbReference type="Proteomes" id="UP000002630">
    <property type="component" value="Linkage Group LG27"/>
</dbReference>
<proteinExistence type="predicted"/>
<evidence type="ECO:0000256" key="1">
    <source>
        <dbReference type="SAM" id="MobiDB-lite"/>
    </source>
</evidence>
<gene>
    <name evidence="2" type="ORF">Esi_0274_0010</name>
</gene>
<reference evidence="2 3" key="1">
    <citation type="journal article" date="2010" name="Nature">
        <title>The Ectocarpus genome and the independent evolution of multicellularity in brown algae.</title>
        <authorList>
            <person name="Cock J.M."/>
            <person name="Sterck L."/>
            <person name="Rouze P."/>
            <person name="Scornet D."/>
            <person name="Allen A.E."/>
            <person name="Amoutzias G."/>
            <person name="Anthouard V."/>
            <person name="Artiguenave F."/>
            <person name="Aury J.M."/>
            <person name="Badger J.H."/>
            <person name="Beszteri B."/>
            <person name="Billiau K."/>
            <person name="Bonnet E."/>
            <person name="Bothwell J.H."/>
            <person name="Bowler C."/>
            <person name="Boyen C."/>
            <person name="Brownlee C."/>
            <person name="Carrano C.J."/>
            <person name="Charrier B."/>
            <person name="Cho G.Y."/>
            <person name="Coelho S.M."/>
            <person name="Collen J."/>
            <person name="Corre E."/>
            <person name="Da Silva C."/>
            <person name="Delage L."/>
            <person name="Delaroque N."/>
            <person name="Dittami S.M."/>
            <person name="Doulbeau S."/>
            <person name="Elias M."/>
            <person name="Farnham G."/>
            <person name="Gachon C.M."/>
            <person name="Gschloessl B."/>
            <person name="Heesch S."/>
            <person name="Jabbari K."/>
            <person name="Jubin C."/>
            <person name="Kawai H."/>
            <person name="Kimura K."/>
            <person name="Kloareg B."/>
            <person name="Kupper F.C."/>
            <person name="Lang D."/>
            <person name="Le Bail A."/>
            <person name="Leblanc C."/>
            <person name="Lerouge P."/>
            <person name="Lohr M."/>
            <person name="Lopez P.J."/>
            <person name="Martens C."/>
            <person name="Maumus F."/>
            <person name="Michel G."/>
            <person name="Miranda-Saavedra D."/>
            <person name="Morales J."/>
            <person name="Moreau H."/>
            <person name="Motomura T."/>
            <person name="Nagasato C."/>
            <person name="Napoli C.A."/>
            <person name="Nelson D.R."/>
            <person name="Nyvall-Collen P."/>
            <person name="Peters A.F."/>
            <person name="Pommier C."/>
            <person name="Potin P."/>
            <person name="Poulain J."/>
            <person name="Quesneville H."/>
            <person name="Read B."/>
            <person name="Rensing S.A."/>
            <person name="Ritter A."/>
            <person name="Rousvoal S."/>
            <person name="Samanta M."/>
            <person name="Samson G."/>
            <person name="Schroeder D.C."/>
            <person name="Segurens B."/>
            <person name="Strittmatter M."/>
            <person name="Tonon T."/>
            <person name="Tregear J.W."/>
            <person name="Valentin K."/>
            <person name="von Dassow P."/>
            <person name="Yamagishi T."/>
            <person name="Van de Peer Y."/>
            <person name="Wincker P."/>
        </authorList>
    </citation>
    <scope>NUCLEOTIDE SEQUENCE [LARGE SCALE GENOMIC DNA]</scope>
    <source>
        <strain evidence="3">Ec32 / CCAP1310/4</strain>
    </source>
</reference>
<feature type="region of interest" description="Disordered" evidence="1">
    <location>
        <begin position="75"/>
        <end position="229"/>
    </location>
</feature>
<name>D7FUN8_ECTSI</name>
<evidence type="ECO:0000313" key="2">
    <source>
        <dbReference type="EMBL" id="CBJ31682.1"/>
    </source>
</evidence>
<feature type="compositionally biased region" description="Acidic residues" evidence="1">
    <location>
        <begin position="185"/>
        <end position="197"/>
    </location>
</feature>
<organism evidence="2 3">
    <name type="scientific">Ectocarpus siliculosus</name>
    <name type="common">Brown alga</name>
    <name type="synonym">Conferva siliculosa</name>
    <dbReference type="NCBI Taxonomy" id="2880"/>
    <lineage>
        <taxon>Eukaryota</taxon>
        <taxon>Sar</taxon>
        <taxon>Stramenopiles</taxon>
        <taxon>Ochrophyta</taxon>
        <taxon>PX clade</taxon>
        <taxon>Phaeophyceae</taxon>
        <taxon>Ectocarpales</taxon>
        <taxon>Ectocarpaceae</taxon>
        <taxon>Ectocarpus</taxon>
    </lineage>
</organism>
<feature type="compositionally biased region" description="Gly residues" evidence="1">
    <location>
        <begin position="132"/>
        <end position="146"/>
    </location>
</feature>
<keyword evidence="3" id="KW-1185">Reference proteome</keyword>
<protein>
    <submittedName>
        <fullName evidence="2">Uncharacterized protein</fullName>
    </submittedName>
</protein>